<dbReference type="Proteomes" id="UP000289340">
    <property type="component" value="Chromosome 19"/>
</dbReference>
<evidence type="ECO:0000313" key="1">
    <source>
        <dbReference type="EMBL" id="RZB48777.1"/>
    </source>
</evidence>
<gene>
    <name evidence="1" type="ORF">D0Y65_052004</name>
</gene>
<dbReference type="PANTHER" id="PTHR31903">
    <property type="entry name" value="F12F1.11-RELATED"/>
    <property type="match status" value="1"/>
</dbReference>
<dbReference type="AlphaFoldDB" id="A0A445FIY5"/>
<sequence>MHSKLITGDFVGVDADLNTVIYSSRRNQIPICVLYSTASPKGGARVTNAPQLFLSLSITIFSLLMKKLYHKGTVHPSPPLISDQFSFLSAAILTLVEALSPEDREVLSYLISHSSSTFSGKENRCRNRPFPFVQLQLLLLLHGLLG</sequence>
<keyword evidence="2" id="KW-1185">Reference proteome</keyword>
<proteinExistence type="predicted"/>
<comment type="caution">
    <text evidence="1">The sequence shown here is derived from an EMBL/GenBank/DDBJ whole genome shotgun (WGS) entry which is preliminary data.</text>
</comment>
<organism evidence="1 2">
    <name type="scientific">Glycine soja</name>
    <name type="common">Wild soybean</name>
    <dbReference type="NCBI Taxonomy" id="3848"/>
    <lineage>
        <taxon>Eukaryota</taxon>
        <taxon>Viridiplantae</taxon>
        <taxon>Streptophyta</taxon>
        <taxon>Embryophyta</taxon>
        <taxon>Tracheophyta</taxon>
        <taxon>Spermatophyta</taxon>
        <taxon>Magnoliopsida</taxon>
        <taxon>eudicotyledons</taxon>
        <taxon>Gunneridae</taxon>
        <taxon>Pentapetalae</taxon>
        <taxon>rosids</taxon>
        <taxon>fabids</taxon>
        <taxon>Fabales</taxon>
        <taxon>Fabaceae</taxon>
        <taxon>Papilionoideae</taxon>
        <taxon>50 kb inversion clade</taxon>
        <taxon>NPAAA clade</taxon>
        <taxon>indigoferoid/millettioid clade</taxon>
        <taxon>Phaseoleae</taxon>
        <taxon>Glycine</taxon>
        <taxon>Glycine subgen. Soja</taxon>
    </lineage>
</organism>
<dbReference type="EMBL" id="QZWG01000019">
    <property type="protein sequence ID" value="RZB48777.1"/>
    <property type="molecule type" value="Genomic_DNA"/>
</dbReference>
<name>A0A445FIY5_GLYSO</name>
<evidence type="ECO:0000313" key="2">
    <source>
        <dbReference type="Proteomes" id="UP000289340"/>
    </source>
</evidence>
<dbReference type="PANTHER" id="PTHR31903:SF6">
    <property type="entry name" value="F12F1.11-RELATED"/>
    <property type="match status" value="1"/>
</dbReference>
<protein>
    <submittedName>
        <fullName evidence="1">Uncharacterized protein</fullName>
    </submittedName>
</protein>
<accession>A0A445FIY5</accession>
<reference evidence="1 2" key="1">
    <citation type="submission" date="2018-09" db="EMBL/GenBank/DDBJ databases">
        <title>A high-quality reference genome of wild soybean provides a powerful tool to mine soybean genomes.</title>
        <authorList>
            <person name="Xie M."/>
            <person name="Chung C.Y.L."/>
            <person name="Li M.-W."/>
            <person name="Wong F.-L."/>
            <person name="Chan T.-F."/>
            <person name="Lam H.-M."/>
        </authorList>
    </citation>
    <scope>NUCLEOTIDE SEQUENCE [LARGE SCALE GENOMIC DNA]</scope>
    <source>
        <strain evidence="2">cv. W05</strain>
        <tissue evidence="1">Hypocotyl of etiolated seedlings</tissue>
    </source>
</reference>